<dbReference type="PIRSF" id="PIRSF004548">
    <property type="entry name" value="CreD"/>
    <property type="match status" value="1"/>
</dbReference>
<dbReference type="NCBIfam" id="NF008712">
    <property type="entry name" value="PRK11715.1-1"/>
    <property type="match status" value="1"/>
</dbReference>
<dbReference type="AlphaFoldDB" id="A0A937A102"/>
<dbReference type="PANTHER" id="PTHR30092">
    <property type="entry name" value="INNER MEMBRANE PROTEIN CRED"/>
    <property type="match status" value="1"/>
</dbReference>
<evidence type="ECO:0000313" key="2">
    <source>
        <dbReference type="EMBL" id="MBL0685598.1"/>
    </source>
</evidence>
<comment type="caution">
    <text evidence="2">The sequence shown here is derived from an EMBL/GenBank/DDBJ whole genome shotgun (WGS) entry which is preliminary data.</text>
</comment>
<dbReference type="Proteomes" id="UP000651057">
    <property type="component" value="Unassembled WGS sequence"/>
</dbReference>
<feature type="transmembrane region" description="Helical" evidence="1">
    <location>
        <begin position="371"/>
        <end position="390"/>
    </location>
</feature>
<dbReference type="RefSeq" id="WP_201923853.1">
    <property type="nucleotide sequence ID" value="NZ_BAABAX010000030.1"/>
</dbReference>
<accession>A0A937A102</accession>
<dbReference type="Pfam" id="PF06123">
    <property type="entry name" value="CreD"/>
    <property type="match status" value="1"/>
</dbReference>
<keyword evidence="3" id="KW-1185">Reference proteome</keyword>
<sequence length="451" mass="51611">METQKQKKSFGQWLKTSITVRMLMVGILILVLLIPLSYIKNLIQERAYRQEEVVREINQKWGNEVLLYGPILKIPYQIHSLKKIWDEKTKSYTEEDLITIKYAFFFPNTLDIITKVESETLGRSIYESVVYTADMKIKGSFSIPNFEMQDIAETDILWNKATVLVNSTNLKGIKSNLELKIGSESYALQSRFAQKTHTNTLETKFLKENSIPKENSIDFGLDLIINGSEQLRFIPVGKETKVSITSNWASPSFNGNYLPDTKTKEITENGFKANWKILQINREFEQEFFGELPYIDSSAFGVKLLIPVDEYQKSERATKYGYLVIALTFLVFFLIQSISKIHIHPFQYMMIGLALTMFYTLLISISEHSSFLQAYIIAGVAVVLLISIYSKAILKSFKFMGFIAASLAVLYTFIFVIIQLESYALLVGSIGLFLILGTIMMISRKIDWGND</sequence>
<organism evidence="2 3">
    <name type="scientific">Aquimarina mytili</name>
    <dbReference type="NCBI Taxonomy" id="874423"/>
    <lineage>
        <taxon>Bacteria</taxon>
        <taxon>Pseudomonadati</taxon>
        <taxon>Bacteroidota</taxon>
        <taxon>Flavobacteriia</taxon>
        <taxon>Flavobacteriales</taxon>
        <taxon>Flavobacteriaceae</taxon>
        <taxon>Aquimarina</taxon>
    </lineage>
</organism>
<feature type="transmembrane region" description="Helical" evidence="1">
    <location>
        <begin position="320"/>
        <end position="339"/>
    </location>
</feature>
<feature type="transmembrane region" description="Helical" evidence="1">
    <location>
        <begin position="20"/>
        <end position="39"/>
    </location>
</feature>
<reference evidence="2" key="1">
    <citation type="submission" date="2021-01" db="EMBL/GenBank/DDBJ databases">
        <authorList>
            <person name="Zhong Y.L."/>
        </authorList>
    </citation>
    <scope>NUCLEOTIDE SEQUENCE</scope>
    <source>
        <strain evidence="2">KCTC 23302</strain>
    </source>
</reference>
<keyword evidence="1" id="KW-0472">Membrane</keyword>
<dbReference type="PANTHER" id="PTHR30092:SF0">
    <property type="entry name" value="INNER MEMBRANE PROTEIN CRED"/>
    <property type="match status" value="1"/>
</dbReference>
<keyword evidence="1" id="KW-1133">Transmembrane helix</keyword>
<feature type="transmembrane region" description="Helical" evidence="1">
    <location>
        <begin position="346"/>
        <end position="365"/>
    </location>
</feature>
<name>A0A937A102_9FLAO</name>
<evidence type="ECO:0000313" key="3">
    <source>
        <dbReference type="Proteomes" id="UP000651057"/>
    </source>
</evidence>
<keyword evidence="1" id="KW-0812">Transmembrane</keyword>
<dbReference type="EMBL" id="JAERQJ010000010">
    <property type="protein sequence ID" value="MBL0685598.1"/>
    <property type="molecule type" value="Genomic_DNA"/>
</dbReference>
<proteinExistence type="predicted"/>
<dbReference type="GO" id="GO:0005886">
    <property type="term" value="C:plasma membrane"/>
    <property type="evidence" value="ECO:0007669"/>
    <property type="project" value="TreeGrafter"/>
</dbReference>
<protein>
    <submittedName>
        <fullName evidence="2">Cell envelope integrity protein CreD</fullName>
    </submittedName>
</protein>
<evidence type="ECO:0000256" key="1">
    <source>
        <dbReference type="SAM" id="Phobius"/>
    </source>
</evidence>
<feature type="transmembrane region" description="Helical" evidence="1">
    <location>
        <begin position="423"/>
        <end position="442"/>
    </location>
</feature>
<dbReference type="InterPro" id="IPR010364">
    <property type="entry name" value="Uncharacterised_IM_CreD"/>
</dbReference>
<feature type="transmembrane region" description="Helical" evidence="1">
    <location>
        <begin position="397"/>
        <end position="417"/>
    </location>
</feature>
<gene>
    <name evidence="2" type="primary">creD</name>
    <name evidence="2" type="ORF">JJQ60_18830</name>
</gene>